<dbReference type="Pfam" id="PF07839">
    <property type="entry name" value="CaM_binding"/>
    <property type="match status" value="1"/>
</dbReference>
<reference evidence="2" key="1">
    <citation type="submission" date="2018-02" db="EMBL/GenBank/DDBJ databases">
        <title>Rhizophora mucronata_Transcriptome.</title>
        <authorList>
            <person name="Meera S.P."/>
            <person name="Sreeshan A."/>
            <person name="Augustine A."/>
        </authorList>
    </citation>
    <scope>NUCLEOTIDE SEQUENCE</scope>
    <source>
        <tissue evidence="2">Leaf</tissue>
    </source>
</reference>
<dbReference type="PANTHER" id="PTHR33923:SF2">
    <property type="entry name" value="CALMODULIN-BINDING PROTEIN-RELATED"/>
    <property type="match status" value="1"/>
</dbReference>
<name>A0A2P2QK50_RHIMU</name>
<dbReference type="InterPro" id="IPR044681">
    <property type="entry name" value="PICBP-like"/>
</dbReference>
<evidence type="ECO:0000313" key="2">
    <source>
        <dbReference type="EMBL" id="MBX67366.1"/>
    </source>
</evidence>
<protein>
    <recommendedName>
        <fullName evidence="1">Calmodulin-binding domain-containing protein</fullName>
    </recommendedName>
</protein>
<dbReference type="EMBL" id="GGEC01086882">
    <property type="protein sequence ID" value="MBX67366.1"/>
    <property type="molecule type" value="Transcribed_RNA"/>
</dbReference>
<dbReference type="AlphaFoldDB" id="A0A2P2QK50"/>
<sequence length="57" mass="6437">MDFALRRAVNKLASARKRKVALLVEAFKTVLLIPKCERDIRHTSTAFSHARPIQACS</sequence>
<evidence type="ECO:0000259" key="1">
    <source>
        <dbReference type="Pfam" id="PF07839"/>
    </source>
</evidence>
<organism evidence="2">
    <name type="scientific">Rhizophora mucronata</name>
    <name type="common">Asiatic mangrove</name>
    <dbReference type="NCBI Taxonomy" id="61149"/>
    <lineage>
        <taxon>Eukaryota</taxon>
        <taxon>Viridiplantae</taxon>
        <taxon>Streptophyta</taxon>
        <taxon>Embryophyta</taxon>
        <taxon>Tracheophyta</taxon>
        <taxon>Spermatophyta</taxon>
        <taxon>Magnoliopsida</taxon>
        <taxon>eudicotyledons</taxon>
        <taxon>Gunneridae</taxon>
        <taxon>Pentapetalae</taxon>
        <taxon>rosids</taxon>
        <taxon>fabids</taxon>
        <taxon>Malpighiales</taxon>
        <taxon>Rhizophoraceae</taxon>
        <taxon>Rhizophora</taxon>
    </lineage>
</organism>
<dbReference type="InterPro" id="IPR012417">
    <property type="entry name" value="CaM-bd_dom_pln"/>
</dbReference>
<dbReference type="GO" id="GO:0005516">
    <property type="term" value="F:calmodulin binding"/>
    <property type="evidence" value="ECO:0007669"/>
    <property type="project" value="InterPro"/>
</dbReference>
<proteinExistence type="predicted"/>
<dbReference type="PANTHER" id="PTHR33923">
    <property type="entry name" value="CALMODULIN-BINDING PROTEIN-RELATED"/>
    <property type="match status" value="1"/>
</dbReference>
<accession>A0A2P2QK50</accession>
<feature type="domain" description="Calmodulin-binding" evidence="1">
    <location>
        <begin position="2"/>
        <end position="31"/>
    </location>
</feature>